<feature type="transmembrane region" description="Helical" evidence="11">
    <location>
        <begin position="329"/>
        <end position="351"/>
    </location>
</feature>
<evidence type="ECO:0000256" key="1">
    <source>
        <dbReference type="ARBA" id="ARBA00004127"/>
    </source>
</evidence>
<evidence type="ECO:0000256" key="8">
    <source>
        <dbReference type="ARBA" id="ARBA00022989"/>
    </source>
</evidence>
<evidence type="ECO:0000256" key="2">
    <source>
        <dbReference type="ARBA" id="ARBA00005551"/>
    </source>
</evidence>
<dbReference type="InterPro" id="IPR004771">
    <property type="entry name" value="K/H_exchanger"/>
</dbReference>
<dbReference type="Proteomes" id="UP000243451">
    <property type="component" value="Unassembled WGS sequence"/>
</dbReference>
<dbReference type="GO" id="GO:0006813">
    <property type="term" value="P:potassium ion transport"/>
    <property type="evidence" value="ECO:0007669"/>
    <property type="project" value="UniProtKB-KW"/>
</dbReference>
<sequence length="613" mass="65797">MHEPGSILQVVVVLLLATVIAVPLAKRLRLGAVIGYLAAGVVIGPGALDLIAHPEDMSHVSELGVVLLLFIIGLELSPKRLWVMRRAVFGTGLAQVLICASVMGLLAWLVFEQAFKTALILGLGLALSSTAFGLQLLAERRELNTPHGRQAFAVLLFQDIAAIPLIALIPLLGDQASGAGDGSALLQTGKVLGSIAVIVIGGRYLLRPLFRVVARTGLQEVSTATALLVVIGTAWLMDRVGVSMALGAFLAGLLLADSEYRHELESQIEPFKGLLLGLFFITVGMQADLSLLASSGAQVALLTGMIIGLKLPLIYLVGSQIAQLDKSSALRLGLILAAGGEFAFVVFQLAAEHQLLSPPLHGMLVLAITLSMAATPLLILGLSLLIKPSAAPRKPVPPEYEQIESNSPRVVISGMGRMGQVIARMMRAQRVPYVALDTSVDSIDMSRSLSADMPIFYGDPLRPDILRAAQVDKAQFFIITSSDPEITLRTAETVRRLYPNITIIARARNRQHVHKLIDLGVLAVRETFHSSLEMSRQILTGMGLSPEQADSRIARFRRHDESVLAAQHKVYDDAAAVMQTARQSRAELETLFDSDRIEVNSVQDAVARGAEAP</sequence>
<feature type="transmembrane region" description="Helical" evidence="11">
    <location>
        <begin position="299"/>
        <end position="317"/>
    </location>
</feature>
<keyword evidence="10 11" id="KW-0472">Membrane</keyword>
<feature type="transmembrane region" description="Helical" evidence="11">
    <location>
        <begin position="58"/>
        <end position="76"/>
    </location>
</feature>
<dbReference type="Gene3D" id="1.20.1530.20">
    <property type="match status" value="1"/>
</dbReference>
<feature type="transmembrane region" description="Helical" evidence="11">
    <location>
        <begin position="88"/>
        <end position="111"/>
    </location>
</feature>
<dbReference type="AlphaFoldDB" id="A0A2P4EXG2"/>
<dbReference type="GO" id="GO:0015297">
    <property type="term" value="F:antiporter activity"/>
    <property type="evidence" value="ECO:0007669"/>
    <property type="project" value="UniProtKB-KW"/>
</dbReference>
<keyword evidence="6 11" id="KW-0812">Transmembrane</keyword>
<dbReference type="SUPFAM" id="SSF51735">
    <property type="entry name" value="NAD(P)-binding Rossmann-fold domains"/>
    <property type="match status" value="1"/>
</dbReference>
<dbReference type="GO" id="GO:0012505">
    <property type="term" value="C:endomembrane system"/>
    <property type="evidence" value="ECO:0007669"/>
    <property type="project" value="UniProtKB-SubCell"/>
</dbReference>
<comment type="caution">
    <text evidence="13">The sequence shown here is derived from an EMBL/GenBank/DDBJ whole genome shotgun (WGS) entry which is preliminary data.</text>
</comment>
<evidence type="ECO:0000313" key="13">
    <source>
        <dbReference type="EMBL" id="POB04681.1"/>
    </source>
</evidence>
<feature type="transmembrane region" description="Helical" evidence="11">
    <location>
        <begin position="6"/>
        <end position="25"/>
    </location>
</feature>
<feature type="transmembrane region" description="Helical" evidence="11">
    <location>
        <begin position="32"/>
        <end position="52"/>
    </location>
</feature>
<evidence type="ECO:0000256" key="7">
    <source>
        <dbReference type="ARBA" id="ARBA00022958"/>
    </source>
</evidence>
<evidence type="ECO:0000256" key="5">
    <source>
        <dbReference type="ARBA" id="ARBA00022538"/>
    </source>
</evidence>
<keyword evidence="8 11" id="KW-1133">Transmembrane helix</keyword>
<dbReference type="InterPro" id="IPR036291">
    <property type="entry name" value="NAD(P)-bd_dom_sf"/>
</dbReference>
<evidence type="ECO:0000256" key="4">
    <source>
        <dbReference type="ARBA" id="ARBA00022449"/>
    </source>
</evidence>
<comment type="subcellular location">
    <subcellularLocation>
        <location evidence="1">Endomembrane system</location>
        <topology evidence="1">Multi-pass membrane protein</topology>
    </subcellularLocation>
</comment>
<dbReference type="PROSITE" id="PS51201">
    <property type="entry name" value="RCK_N"/>
    <property type="match status" value="1"/>
</dbReference>
<name>A0A2P4EXG2_9GAMM</name>
<dbReference type="EMBL" id="PPSK01000004">
    <property type="protein sequence ID" value="POB04681.1"/>
    <property type="molecule type" value="Genomic_DNA"/>
</dbReference>
<dbReference type="GO" id="GO:1902600">
    <property type="term" value="P:proton transmembrane transport"/>
    <property type="evidence" value="ECO:0007669"/>
    <property type="project" value="InterPro"/>
</dbReference>
<dbReference type="Pfam" id="PF00999">
    <property type="entry name" value="Na_H_Exchanger"/>
    <property type="match status" value="1"/>
</dbReference>
<feature type="domain" description="RCK N-terminal" evidence="12">
    <location>
        <begin position="407"/>
        <end position="528"/>
    </location>
</feature>
<keyword evidence="9" id="KW-0406">Ion transport</keyword>
<dbReference type="PANTHER" id="PTHR46157">
    <property type="entry name" value="K(+) EFFLUX ANTIPORTER 3, CHLOROPLASTIC"/>
    <property type="match status" value="1"/>
</dbReference>
<evidence type="ECO:0000256" key="6">
    <source>
        <dbReference type="ARBA" id="ARBA00022692"/>
    </source>
</evidence>
<dbReference type="RefSeq" id="WP_104737725.1">
    <property type="nucleotide sequence ID" value="NZ_BMHR01000003.1"/>
</dbReference>
<dbReference type="InterPro" id="IPR003148">
    <property type="entry name" value="RCK_N"/>
</dbReference>
<proteinExistence type="inferred from homology"/>
<feature type="transmembrane region" description="Helical" evidence="11">
    <location>
        <begin position="150"/>
        <end position="172"/>
    </location>
</feature>
<feature type="transmembrane region" description="Helical" evidence="11">
    <location>
        <begin position="117"/>
        <end position="138"/>
    </location>
</feature>
<feature type="transmembrane region" description="Helical" evidence="11">
    <location>
        <begin position="363"/>
        <end position="386"/>
    </location>
</feature>
<comment type="similarity">
    <text evidence="2">Belongs to the monovalent cation:proton antiporter 2 (CPA2) transporter (TC 2.A.37) family.</text>
</comment>
<dbReference type="Gene3D" id="3.40.50.720">
    <property type="entry name" value="NAD(P)-binding Rossmann-like Domain"/>
    <property type="match status" value="1"/>
</dbReference>
<evidence type="ECO:0000256" key="10">
    <source>
        <dbReference type="ARBA" id="ARBA00023136"/>
    </source>
</evidence>
<dbReference type="GO" id="GO:0008324">
    <property type="term" value="F:monoatomic cation transmembrane transporter activity"/>
    <property type="evidence" value="ECO:0007669"/>
    <property type="project" value="InterPro"/>
</dbReference>
<reference evidence="13 14" key="1">
    <citation type="submission" date="2018-01" db="EMBL/GenBank/DDBJ databases">
        <title>Draft genome of the type strain Pseudomonas oceani DSM 100277 isolated from the deep water in Okinawa trough, northwestern Pacific Ocean.</title>
        <authorList>
            <person name="Gomila M."/>
            <person name="Mulet M."/>
            <person name="Garcia-Valdes E."/>
            <person name="Lalucat J."/>
        </authorList>
    </citation>
    <scope>NUCLEOTIDE SEQUENCE [LARGE SCALE GENOMIC DNA]</scope>
    <source>
        <strain evidence="13 14">DSM 100277</strain>
    </source>
</reference>
<dbReference type="OrthoDB" id="9781411at2"/>
<feature type="transmembrane region" description="Helical" evidence="11">
    <location>
        <begin position="184"/>
        <end position="206"/>
    </location>
</feature>
<protein>
    <submittedName>
        <fullName evidence="13">Glutathione-regulated potassium-efflux system protein KefB</fullName>
    </submittedName>
</protein>
<keyword evidence="4" id="KW-0050">Antiport</keyword>
<evidence type="ECO:0000256" key="11">
    <source>
        <dbReference type="SAM" id="Phobius"/>
    </source>
</evidence>
<evidence type="ECO:0000256" key="3">
    <source>
        <dbReference type="ARBA" id="ARBA00022448"/>
    </source>
</evidence>
<evidence type="ECO:0000256" key="9">
    <source>
        <dbReference type="ARBA" id="ARBA00023065"/>
    </source>
</evidence>
<dbReference type="Pfam" id="PF02254">
    <property type="entry name" value="TrkA_N"/>
    <property type="match status" value="1"/>
</dbReference>
<organism evidence="13 14">
    <name type="scientific">Halopseudomonas oceani</name>
    <dbReference type="NCBI Taxonomy" id="1708783"/>
    <lineage>
        <taxon>Bacteria</taxon>
        <taxon>Pseudomonadati</taxon>
        <taxon>Pseudomonadota</taxon>
        <taxon>Gammaproteobacteria</taxon>
        <taxon>Pseudomonadales</taxon>
        <taxon>Pseudomonadaceae</taxon>
        <taxon>Halopseudomonas</taxon>
    </lineage>
</organism>
<dbReference type="InterPro" id="IPR006153">
    <property type="entry name" value="Cation/H_exchanger_TM"/>
</dbReference>
<keyword evidence="14" id="KW-1185">Reference proteome</keyword>
<evidence type="ECO:0000313" key="14">
    <source>
        <dbReference type="Proteomes" id="UP000243451"/>
    </source>
</evidence>
<evidence type="ECO:0000259" key="12">
    <source>
        <dbReference type="PROSITE" id="PS51201"/>
    </source>
</evidence>
<dbReference type="InterPro" id="IPR038770">
    <property type="entry name" value="Na+/solute_symporter_sf"/>
</dbReference>
<dbReference type="PANTHER" id="PTHR46157:SF4">
    <property type="entry name" value="K(+) EFFLUX ANTIPORTER 3, CHLOROPLASTIC"/>
    <property type="match status" value="1"/>
</dbReference>
<gene>
    <name evidence="13" type="ORF">C1949_06865</name>
</gene>
<dbReference type="NCBIfam" id="TIGR00932">
    <property type="entry name" value="2a37"/>
    <property type="match status" value="1"/>
</dbReference>
<keyword evidence="5" id="KW-0633">Potassium transport</keyword>
<accession>A0A2P4EXG2</accession>
<dbReference type="FunFam" id="3.40.50.720:FF:000036">
    <property type="entry name" value="Glutathione-regulated potassium-efflux system protein KefB"/>
    <property type="match status" value="1"/>
</dbReference>
<keyword evidence="3" id="KW-0813">Transport</keyword>
<dbReference type="GO" id="GO:0005886">
    <property type="term" value="C:plasma membrane"/>
    <property type="evidence" value="ECO:0007669"/>
    <property type="project" value="TreeGrafter"/>
</dbReference>
<keyword evidence="7" id="KW-0630">Potassium</keyword>